<feature type="region of interest" description="Disordered" evidence="1">
    <location>
        <begin position="1"/>
        <end position="21"/>
    </location>
</feature>
<comment type="caution">
    <text evidence="2">The sequence shown here is derived from an EMBL/GenBank/DDBJ whole genome shotgun (WGS) entry which is preliminary data.</text>
</comment>
<feature type="compositionally biased region" description="Acidic residues" evidence="1">
    <location>
        <begin position="233"/>
        <end position="249"/>
    </location>
</feature>
<name>A0A1J4NPK2_9ACTN</name>
<dbReference type="Pfam" id="PF08843">
    <property type="entry name" value="AbiEii"/>
    <property type="match status" value="1"/>
</dbReference>
<sequence length="266" mass="28468">MTMDDPTDPRPGAAPAADPGEPLRRLAADVLTAGAPYGLALSGQLAALAHGLVDRAGPGVDLATESPADMAAIVDALLGGLTVRGWQAREVETEPLGALLSVTDPVTEERRAVSVAKETFWRPPVPTPFGPVVSVDDVVGTAVRALADRGLARDLVDAHAAAAHWSHPELEELGRRHAPDSFDLADLQSRLTGLDWIDDREFTACGLPPESVPELRRWAQDWANDIAERLMEGEDPEEDERLLEEDDSPPEAAEGPPEENEGLPER</sequence>
<dbReference type="AlphaFoldDB" id="A0A1J4NPK2"/>
<protein>
    <submittedName>
        <fullName evidence="2">Uncharacterized protein</fullName>
    </submittedName>
</protein>
<feature type="region of interest" description="Disordered" evidence="1">
    <location>
        <begin position="230"/>
        <end position="266"/>
    </location>
</feature>
<dbReference type="EMBL" id="LAVA02000112">
    <property type="protein sequence ID" value="OIJ63197.1"/>
    <property type="molecule type" value="Genomic_DNA"/>
</dbReference>
<dbReference type="Proteomes" id="UP000034196">
    <property type="component" value="Unassembled WGS sequence"/>
</dbReference>
<dbReference type="InterPro" id="IPR014942">
    <property type="entry name" value="AbiEii"/>
</dbReference>
<reference evidence="2" key="1">
    <citation type="submission" date="2016-10" db="EMBL/GenBank/DDBJ databases">
        <title>Genome sequence of Streptomyces mangrovisoli MUSC 149.</title>
        <authorList>
            <person name="Lee L.-H."/>
            <person name="Ser H.-L."/>
        </authorList>
    </citation>
    <scope>NUCLEOTIDE SEQUENCE [LARGE SCALE GENOMIC DNA]</scope>
    <source>
        <strain evidence="2">MUSC 149</strain>
    </source>
</reference>
<feature type="compositionally biased region" description="Low complexity" evidence="1">
    <location>
        <begin position="10"/>
        <end position="20"/>
    </location>
</feature>
<evidence type="ECO:0000256" key="1">
    <source>
        <dbReference type="SAM" id="MobiDB-lite"/>
    </source>
</evidence>
<accession>A0A1J4NPK2</accession>
<proteinExistence type="predicted"/>
<evidence type="ECO:0000313" key="3">
    <source>
        <dbReference type="Proteomes" id="UP000034196"/>
    </source>
</evidence>
<organism evidence="2 3">
    <name type="scientific">Streptomyces mangrovisoli</name>
    <dbReference type="NCBI Taxonomy" id="1428628"/>
    <lineage>
        <taxon>Bacteria</taxon>
        <taxon>Bacillati</taxon>
        <taxon>Actinomycetota</taxon>
        <taxon>Actinomycetes</taxon>
        <taxon>Kitasatosporales</taxon>
        <taxon>Streptomycetaceae</taxon>
        <taxon>Streptomyces</taxon>
    </lineage>
</organism>
<feature type="compositionally biased region" description="Acidic residues" evidence="1">
    <location>
        <begin position="256"/>
        <end position="266"/>
    </location>
</feature>
<evidence type="ECO:0000313" key="2">
    <source>
        <dbReference type="EMBL" id="OIJ63197.1"/>
    </source>
</evidence>
<dbReference type="STRING" id="1428628.WN71_035385"/>
<keyword evidence="3" id="KW-1185">Reference proteome</keyword>
<gene>
    <name evidence="2" type="ORF">WN71_035385</name>
</gene>